<feature type="signal peptide" evidence="1">
    <location>
        <begin position="1"/>
        <end position="21"/>
    </location>
</feature>
<reference evidence="4" key="1">
    <citation type="submission" date="2025-04" db="UniProtKB">
        <authorList>
            <consortium name="RefSeq"/>
        </authorList>
    </citation>
    <scope>IDENTIFICATION</scope>
    <source>
        <tissue evidence="4">Whole insect</tissue>
    </source>
</reference>
<evidence type="ECO:0000313" key="2">
    <source>
        <dbReference type="EnsemblMetazoa" id="XP_028144154.1"/>
    </source>
</evidence>
<gene>
    <name evidence="4" type="primary">LOC114337818</name>
</gene>
<dbReference type="RefSeq" id="XP_028144154.1">
    <property type="nucleotide sequence ID" value="XM_028288353.1"/>
</dbReference>
<proteinExistence type="predicted"/>
<dbReference type="EnsemblMetazoa" id="XM_028288353.1">
    <property type="protein sequence ID" value="XP_028144154.1"/>
    <property type="gene ID" value="LOC114337818"/>
</dbReference>
<dbReference type="Proteomes" id="UP001652700">
    <property type="component" value="Unplaced"/>
</dbReference>
<dbReference type="AlphaFoldDB" id="A0A6P7G533"/>
<evidence type="ECO:0000256" key="1">
    <source>
        <dbReference type="SAM" id="SignalP"/>
    </source>
</evidence>
<keyword evidence="3" id="KW-1185">Reference proteome</keyword>
<evidence type="ECO:0000313" key="4">
    <source>
        <dbReference type="RefSeq" id="XP_028144154.1"/>
    </source>
</evidence>
<accession>A0A6P7G533</accession>
<feature type="chain" id="PRO_5028154370" evidence="1">
    <location>
        <begin position="22"/>
        <end position="129"/>
    </location>
</feature>
<name>A0A6P7G533_DIAVI</name>
<keyword evidence="1" id="KW-0732">Signal</keyword>
<evidence type="ECO:0000313" key="3">
    <source>
        <dbReference type="Proteomes" id="UP001652700"/>
    </source>
</evidence>
<dbReference type="KEGG" id="dvv:114337818"/>
<dbReference type="OrthoDB" id="6679589at2759"/>
<protein>
    <submittedName>
        <fullName evidence="4">Uncharacterized protein LOC114337818</fullName>
    </submittedName>
</protein>
<dbReference type="GeneID" id="114337818"/>
<dbReference type="InParanoid" id="A0A6P7G533"/>
<sequence>MSRLLVYFLLVSTLCILQGHAQFNCYTCIGGATTGCALVLSNDEVERCSTQCTESYIEYQNGALKLVERRCWTPPQNTKYTNYCDWLRNSNITKTANAKIVNCRICKSDRCNGTKNLAPKPRTCVYGAL</sequence>
<organism evidence="4">
    <name type="scientific">Diabrotica virgifera virgifera</name>
    <name type="common">western corn rootworm</name>
    <dbReference type="NCBI Taxonomy" id="50390"/>
    <lineage>
        <taxon>Eukaryota</taxon>
        <taxon>Metazoa</taxon>
        <taxon>Ecdysozoa</taxon>
        <taxon>Arthropoda</taxon>
        <taxon>Hexapoda</taxon>
        <taxon>Insecta</taxon>
        <taxon>Pterygota</taxon>
        <taxon>Neoptera</taxon>
        <taxon>Endopterygota</taxon>
        <taxon>Coleoptera</taxon>
        <taxon>Polyphaga</taxon>
        <taxon>Cucujiformia</taxon>
        <taxon>Chrysomeloidea</taxon>
        <taxon>Chrysomelidae</taxon>
        <taxon>Galerucinae</taxon>
        <taxon>Diabroticina</taxon>
        <taxon>Diabroticites</taxon>
        <taxon>Diabrotica</taxon>
    </lineage>
</organism>
<reference evidence="2" key="2">
    <citation type="submission" date="2025-05" db="UniProtKB">
        <authorList>
            <consortium name="EnsemblMetazoa"/>
        </authorList>
    </citation>
    <scope>IDENTIFICATION</scope>
</reference>